<accession>A0ABW3AQV8</accession>
<evidence type="ECO:0000313" key="3">
    <source>
        <dbReference type="Proteomes" id="UP001597010"/>
    </source>
</evidence>
<feature type="transmembrane region" description="Helical" evidence="1">
    <location>
        <begin position="223"/>
        <end position="240"/>
    </location>
</feature>
<gene>
    <name evidence="2" type="ORF">ACFQZX_03840</name>
</gene>
<feature type="transmembrane region" description="Helical" evidence="1">
    <location>
        <begin position="12"/>
        <end position="32"/>
    </location>
</feature>
<feature type="transmembrane region" description="Helical" evidence="1">
    <location>
        <begin position="246"/>
        <end position="270"/>
    </location>
</feature>
<dbReference type="RefSeq" id="WP_377111471.1">
    <property type="nucleotide sequence ID" value="NZ_JBHTHZ010000002.1"/>
</dbReference>
<feature type="transmembrane region" description="Helical" evidence="1">
    <location>
        <begin position="106"/>
        <end position="123"/>
    </location>
</feature>
<evidence type="ECO:0000256" key="1">
    <source>
        <dbReference type="SAM" id="Phobius"/>
    </source>
</evidence>
<keyword evidence="1" id="KW-0472">Membrane</keyword>
<reference evidence="3" key="1">
    <citation type="journal article" date="2019" name="Int. J. Syst. Evol. Microbiol.">
        <title>The Global Catalogue of Microorganisms (GCM) 10K type strain sequencing project: providing services to taxonomists for standard genome sequencing and annotation.</title>
        <authorList>
            <consortium name="The Broad Institute Genomics Platform"/>
            <consortium name="The Broad Institute Genome Sequencing Center for Infectious Disease"/>
            <person name="Wu L."/>
            <person name="Ma J."/>
        </authorList>
    </citation>
    <scope>NUCLEOTIDE SEQUENCE [LARGE SCALE GENOMIC DNA]</scope>
    <source>
        <strain evidence="3">CCUG 61484</strain>
    </source>
</reference>
<organism evidence="2 3">
    <name type="scientific">Mucilaginibacter litoreus</name>
    <dbReference type="NCBI Taxonomy" id="1048221"/>
    <lineage>
        <taxon>Bacteria</taxon>
        <taxon>Pseudomonadati</taxon>
        <taxon>Bacteroidota</taxon>
        <taxon>Sphingobacteriia</taxon>
        <taxon>Sphingobacteriales</taxon>
        <taxon>Sphingobacteriaceae</taxon>
        <taxon>Mucilaginibacter</taxon>
    </lineage>
</organism>
<feature type="transmembrane region" description="Helical" evidence="1">
    <location>
        <begin position="38"/>
        <end position="57"/>
    </location>
</feature>
<protein>
    <submittedName>
        <fullName evidence="2">Uncharacterized protein</fullName>
    </submittedName>
</protein>
<proteinExistence type="predicted"/>
<comment type="caution">
    <text evidence="2">The sequence shown here is derived from an EMBL/GenBank/DDBJ whole genome shotgun (WGS) entry which is preliminary data.</text>
</comment>
<feature type="transmembrane region" description="Helical" evidence="1">
    <location>
        <begin position="143"/>
        <end position="166"/>
    </location>
</feature>
<keyword evidence="3" id="KW-1185">Reference proteome</keyword>
<keyword evidence="1" id="KW-0812">Transmembrane</keyword>
<evidence type="ECO:0000313" key="2">
    <source>
        <dbReference type="EMBL" id="MFD0792734.1"/>
    </source>
</evidence>
<dbReference type="Proteomes" id="UP001597010">
    <property type="component" value="Unassembled WGS sequence"/>
</dbReference>
<sequence>MLYHDRLSYRKISLLYLLLVPVIVTVLAFVIGHVSYKIYIPSWLINASIMIVATQTIQGKLITDNHRATWFLIAPWALVSIFGGMGPPPETPAAWAALATEQVCRYSILILSGISMAIGFIQLHKLLAQTRGKNYASYGKTMICIALPLFVLNMAYWGFFLTHVFVKYSEPGHPVKPGWIRSVGDVFTVVRMTEVTLIYLATAAMSFALYLAKLLSKKSTVSYITFACLGTVFNLLPASVGGPLAVAAYLSIIPAITLLMPYLLGVNLLYRQSFKKLG</sequence>
<keyword evidence="1" id="KW-1133">Transmembrane helix</keyword>
<feature type="transmembrane region" description="Helical" evidence="1">
    <location>
        <begin position="186"/>
        <end position="211"/>
    </location>
</feature>
<dbReference type="EMBL" id="JBHTHZ010000002">
    <property type="protein sequence ID" value="MFD0792734.1"/>
    <property type="molecule type" value="Genomic_DNA"/>
</dbReference>
<name>A0ABW3AQV8_9SPHI</name>
<feature type="transmembrane region" description="Helical" evidence="1">
    <location>
        <begin position="69"/>
        <end position="86"/>
    </location>
</feature>